<evidence type="ECO:0000259" key="1">
    <source>
        <dbReference type="Pfam" id="PF03432"/>
    </source>
</evidence>
<reference evidence="2 3" key="1">
    <citation type="submission" date="2016-12" db="EMBL/GenBank/DDBJ databases">
        <authorList>
            <person name="Song W.-J."/>
            <person name="Kurnit D.M."/>
        </authorList>
    </citation>
    <scope>NUCLEOTIDE SEQUENCE [LARGE SCALE GENOMIC DNA]</scope>
    <source>
        <strain evidence="2 3">DSM 12503</strain>
    </source>
</reference>
<dbReference type="InterPro" id="IPR005094">
    <property type="entry name" value="Endonuclease_MobA/VirD2"/>
</dbReference>
<dbReference type="Pfam" id="PF03432">
    <property type="entry name" value="Relaxase"/>
    <property type="match status" value="1"/>
</dbReference>
<evidence type="ECO:0000313" key="2">
    <source>
        <dbReference type="EMBL" id="SHO48927.1"/>
    </source>
</evidence>
<feature type="domain" description="MobA/VirD2-like nuclease" evidence="1">
    <location>
        <begin position="23"/>
        <end position="142"/>
    </location>
</feature>
<gene>
    <name evidence="2" type="ORF">SAMN02745217_02100</name>
</gene>
<dbReference type="OrthoDB" id="9762440at2"/>
<dbReference type="Proteomes" id="UP000184612">
    <property type="component" value="Unassembled WGS sequence"/>
</dbReference>
<dbReference type="EMBL" id="FRFD01000005">
    <property type="protein sequence ID" value="SHO48927.1"/>
    <property type="molecule type" value="Genomic_DNA"/>
</dbReference>
<name>A0A1M7Y8I0_9FIRM</name>
<dbReference type="AlphaFoldDB" id="A0A1M7Y8I0"/>
<accession>A0A1M7Y8I0</accession>
<organism evidence="2 3">
    <name type="scientific">Anaerocolumna xylanovorans DSM 12503</name>
    <dbReference type="NCBI Taxonomy" id="1121345"/>
    <lineage>
        <taxon>Bacteria</taxon>
        <taxon>Bacillati</taxon>
        <taxon>Bacillota</taxon>
        <taxon>Clostridia</taxon>
        <taxon>Lachnospirales</taxon>
        <taxon>Lachnospiraceae</taxon>
        <taxon>Anaerocolumna</taxon>
    </lineage>
</organism>
<sequence>MPNLIVRERSYSNLYAVEYVVGYILDPLKCFSGLYSGIGVDLYDTKAVIDHFNLIKRIRKEGDTKKKVRHLVLSFDPDKEDYITPEQAFQIAFTIAQYFGARFQIVFGIHDEGYYRQNGNLHVHFAINTLSYIDGSRFPGERYIFNDLIKELRRNSDLVWDMYFT</sequence>
<proteinExistence type="predicted"/>
<protein>
    <submittedName>
        <fullName evidence="2">Relaxase/Mobilisation nuclease domain-containing protein</fullName>
    </submittedName>
</protein>
<evidence type="ECO:0000313" key="3">
    <source>
        <dbReference type="Proteomes" id="UP000184612"/>
    </source>
</evidence>
<dbReference type="STRING" id="1121345.SAMN02745217_02100"/>
<dbReference type="RefSeq" id="WP_073588781.1">
    <property type="nucleotide sequence ID" value="NZ_FRFD01000005.1"/>
</dbReference>
<keyword evidence="3" id="KW-1185">Reference proteome</keyword>